<accession>A0A507BX08</accession>
<comment type="caution">
    <text evidence="15">The sequence shown here is derived from an EMBL/GenBank/DDBJ whole genome shotgun (WGS) entry which is preliminary data.</text>
</comment>
<feature type="active site" description="Pros-phosphohistidine intermediate" evidence="11">
    <location>
        <position position="435"/>
    </location>
</feature>
<dbReference type="AlphaFoldDB" id="A0A507BX08"/>
<feature type="region of interest" description="Disordered" evidence="13">
    <location>
        <begin position="464"/>
        <end position="623"/>
    </location>
</feature>
<reference evidence="15 16" key="1">
    <citation type="journal article" date="2019" name="Sci. Rep.">
        <title>Comparative genomics of chytrid fungi reveal insights into the obligate biotrophic and pathogenic lifestyle of Synchytrium endobioticum.</title>
        <authorList>
            <person name="van de Vossenberg B.T.L.H."/>
            <person name="Warris S."/>
            <person name="Nguyen H.D.T."/>
            <person name="van Gent-Pelzer M.P.E."/>
            <person name="Joly D.L."/>
            <person name="van de Geest H.C."/>
            <person name="Bonants P.J.M."/>
            <person name="Smith D.S."/>
            <person name="Levesque C.A."/>
            <person name="van der Lee T.A.J."/>
        </authorList>
    </citation>
    <scope>NUCLEOTIDE SEQUENCE [LARGE SCALE GENOMIC DNA]</scope>
    <source>
        <strain evidence="15 16">JEL517</strain>
    </source>
</reference>
<evidence type="ECO:0000256" key="4">
    <source>
        <dbReference type="ARBA" id="ARBA00022679"/>
    </source>
</evidence>
<dbReference type="GO" id="GO:0005524">
    <property type="term" value="F:ATP binding"/>
    <property type="evidence" value="ECO:0007669"/>
    <property type="project" value="UniProtKB-KW"/>
</dbReference>
<feature type="compositionally biased region" description="Basic and acidic residues" evidence="13">
    <location>
        <begin position="529"/>
        <end position="540"/>
    </location>
</feature>
<dbReference type="Gene3D" id="3.30.70.141">
    <property type="entry name" value="Nucleoside diphosphate kinase-like domain"/>
    <property type="match status" value="2"/>
</dbReference>
<evidence type="ECO:0000256" key="12">
    <source>
        <dbReference type="RuleBase" id="RU004011"/>
    </source>
</evidence>
<feature type="domain" description="Nucleoside diphosphate kinase-like" evidence="14">
    <location>
        <begin position="318"/>
        <end position="458"/>
    </location>
</feature>
<evidence type="ECO:0000313" key="16">
    <source>
        <dbReference type="Proteomes" id="UP000319731"/>
    </source>
</evidence>
<dbReference type="InterPro" id="IPR013766">
    <property type="entry name" value="Thioredoxin_domain"/>
</dbReference>
<evidence type="ECO:0000256" key="13">
    <source>
        <dbReference type="SAM" id="MobiDB-lite"/>
    </source>
</evidence>
<dbReference type="Proteomes" id="UP000319731">
    <property type="component" value="Unassembled WGS sequence"/>
</dbReference>
<keyword evidence="16" id="KW-1185">Reference proteome</keyword>
<evidence type="ECO:0000313" key="15">
    <source>
        <dbReference type="EMBL" id="TPX33870.1"/>
    </source>
</evidence>
<feature type="compositionally biased region" description="Low complexity" evidence="13">
    <location>
        <begin position="577"/>
        <end position="602"/>
    </location>
</feature>
<dbReference type="PANTHER" id="PTHR46161">
    <property type="entry name" value="NUCLEOSIDE DIPHOSPHATE KINASE"/>
    <property type="match status" value="1"/>
</dbReference>
<protein>
    <recommendedName>
        <fullName evidence="2">Nucleoside diphosphate kinase</fullName>
    </recommendedName>
</protein>
<dbReference type="Gene3D" id="3.40.30.10">
    <property type="entry name" value="Glutaredoxin"/>
    <property type="match status" value="1"/>
</dbReference>
<dbReference type="InterPro" id="IPR036249">
    <property type="entry name" value="Thioredoxin-like_sf"/>
</dbReference>
<dbReference type="InterPro" id="IPR001564">
    <property type="entry name" value="Nucleoside_diP_kinase"/>
</dbReference>
<dbReference type="GO" id="GO:0006183">
    <property type="term" value="P:GTP biosynthetic process"/>
    <property type="evidence" value="ECO:0007669"/>
    <property type="project" value="InterPro"/>
</dbReference>
<evidence type="ECO:0000256" key="10">
    <source>
        <dbReference type="ARBA" id="ARBA00023080"/>
    </source>
</evidence>
<feature type="compositionally biased region" description="Polar residues" evidence="13">
    <location>
        <begin position="489"/>
        <end position="498"/>
    </location>
</feature>
<keyword evidence="3" id="KW-0963">Cytoplasm</keyword>
<keyword evidence="8" id="KW-0067">ATP-binding</keyword>
<dbReference type="GO" id="GO:0004550">
    <property type="term" value="F:nucleoside diphosphate kinase activity"/>
    <property type="evidence" value="ECO:0007669"/>
    <property type="project" value="InterPro"/>
</dbReference>
<evidence type="ECO:0000259" key="14">
    <source>
        <dbReference type="SMART" id="SM00562"/>
    </source>
</evidence>
<keyword evidence="9" id="KW-0460">Magnesium</keyword>
<keyword evidence="5" id="KW-0479">Metal-binding</keyword>
<evidence type="ECO:0000256" key="6">
    <source>
        <dbReference type="ARBA" id="ARBA00022741"/>
    </source>
</evidence>
<dbReference type="GO" id="GO:0006241">
    <property type="term" value="P:CTP biosynthetic process"/>
    <property type="evidence" value="ECO:0007669"/>
    <property type="project" value="InterPro"/>
</dbReference>
<proteinExistence type="inferred from homology"/>
<feature type="domain" description="Nucleoside diphosphate kinase-like" evidence="14">
    <location>
        <begin position="164"/>
        <end position="305"/>
    </location>
</feature>
<keyword evidence="7 15" id="KW-0418">Kinase</keyword>
<feature type="active site" description="Pros-phosphohistidine intermediate" evidence="11">
    <location>
        <position position="282"/>
    </location>
</feature>
<dbReference type="GO" id="GO:0046872">
    <property type="term" value="F:metal ion binding"/>
    <property type="evidence" value="ECO:0007669"/>
    <property type="project" value="UniProtKB-KW"/>
</dbReference>
<feature type="binding site" evidence="11">
    <location>
        <position position="220"/>
    </location>
    <ligand>
        <name>ATP</name>
        <dbReference type="ChEBI" id="CHEBI:30616"/>
    </ligand>
</feature>
<dbReference type="EMBL" id="QEAO01000017">
    <property type="protein sequence ID" value="TPX33870.1"/>
    <property type="molecule type" value="Genomic_DNA"/>
</dbReference>
<organism evidence="15 16">
    <name type="scientific">Synchytrium microbalum</name>
    <dbReference type="NCBI Taxonomy" id="1806994"/>
    <lineage>
        <taxon>Eukaryota</taxon>
        <taxon>Fungi</taxon>
        <taxon>Fungi incertae sedis</taxon>
        <taxon>Chytridiomycota</taxon>
        <taxon>Chytridiomycota incertae sedis</taxon>
        <taxon>Chytridiomycetes</taxon>
        <taxon>Synchytriales</taxon>
        <taxon>Synchytriaceae</taxon>
        <taxon>Synchytrium</taxon>
    </lineage>
</organism>
<evidence type="ECO:0000256" key="11">
    <source>
        <dbReference type="PROSITE-ProRule" id="PRU00706"/>
    </source>
</evidence>
<dbReference type="Pfam" id="PF00085">
    <property type="entry name" value="Thioredoxin"/>
    <property type="match status" value="1"/>
</dbReference>
<evidence type="ECO:0000256" key="9">
    <source>
        <dbReference type="ARBA" id="ARBA00022842"/>
    </source>
</evidence>
<dbReference type="SUPFAM" id="SSF54919">
    <property type="entry name" value="Nucleoside diphosphate kinase, NDK"/>
    <property type="match status" value="2"/>
</dbReference>
<keyword evidence="4" id="KW-0808">Transferase</keyword>
<dbReference type="GeneID" id="42004584"/>
<keyword evidence="6" id="KW-0547">Nucleotide-binding</keyword>
<feature type="binding site" evidence="11">
    <location>
        <position position="269"/>
    </location>
    <ligand>
        <name>ATP</name>
        <dbReference type="ChEBI" id="CHEBI:30616"/>
    </ligand>
</feature>
<evidence type="ECO:0000256" key="3">
    <source>
        <dbReference type="ARBA" id="ARBA00022490"/>
    </source>
</evidence>
<dbReference type="InterPro" id="IPR023005">
    <property type="entry name" value="Nucleoside_diP_kinase_AS"/>
</dbReference>
<comment type="caution">
    <text evidence="11">Lacks conserved residue(s) required for the propagation of feature annotation.</text>
</comment>
<feature type="binding site" evidence="11">
    <location>
        <position position="172"/>
    </location>
    <ligand>
        <name>ATP</name>
        <dbReference type="ChEBI" id="CHEBI:30616"/>
    </ligand>
</feature>
<dbReference type="PRINTS" id="PR01243">
    <property type="entry name" value="NUCDPKINASE"/>
</dbReference>
<evidence type="ECO:0000256" key="1">
    <source>
        <dbReference type="ARBA" id="ARBA00008142"/>
    </source>
</evidence>
<dbReference type="SUPFAM" id="SSF52833">
    <property type="entry name" value="Thioredoxin-like"/>
    <property type="match status" value="1"/>
</dbReference>
<dbReference type="InterPro" id="IPR034907">
    <property type="entry name" value="NDK-like_dom"/>
</dbReference>
<sequence>MSKGVVPNPMIVLAEDEQWIDHLAQPGLRVVDAYAKWAGPCEAMQPLQRKLKSELQANVTFIAAQTDAITQLIRFRNKSQPLFLFYFNGVLVKVLHGANAPAFEKAIREQIEIEKAGHAHAPYVFEDEMGTMSQGAAAAAAVSRTESVVATDRRTSLKDATPEGEVTVAIIKPDAMHPAVIEEIIEIMKRHRLDIIRKRKLWLNTDQAGQFYAEHKEKAFYPHLIKYMTSGPVLAFLLHKDEGTIKAWRELAGPTNSKLAKDTAPKSIRAQFGTDGTMNAVHGSDSPASAAREQAILFDDPSVLEMIFPKVEGAAALQQKTLCLVKPDAIPHLDEIIERILFHGFQVIKREEVEFGSSDRTNEMLQDIYPEGPVRDEAVAFLDNSPSVGLVLRGDDVIRAWLELIGPADPEEAKRTYPMSIRAMYGTDFVHNAVHGSTSPETAQREINFLFPKAGLKSASSQWLASSNPSLTGSKGNLVKGSKGDLVKGSNNALSNQAPWAGSAKSVATPVASPPKETVSLPEATPPATEKKAGSKDMLAKSRANSNNVLNDNVKKVGMSVSTLEKGPKAPSEGKSPTRPGSAASPSRPSSGSPTKSKSKSSLVGKPDDMKKSKASLKETPAQ</sequence>
<dbReference type="PROSITE" id="PS00469">
    <property type="entry name" value="NDPK"/>
    <property type="match status" value="1"/>
</dbReference>
<dbReference type="STRING" id="1806994.A0A507BX08"/>
<feature type="binding site" evidence="11">
    <location>
        <position position="279"/>
    </location>
    <ligand>
        <name>ATP</name>
        <dbReference type="ChEBI" id="CHEBI:30616"/>
    </ligand>
</feature>
<evidence type="ECO:0000256" key="2">
    <source>
        <dbReference type="ARBA" id="ARBA00017632"/>
    </source>
</evidence>
<evidence type="ECO:0000256" key="7">
    <source>
        <dbReference type="ARBA" id="ARBA00022777"/>
    </source>
</evidence>
<dbReference type="RefSeq" id="XP_031024754.1">
    <property type="nucleotide sequence ID" value="XM_031169287.1"/>
</dbReference>
<keyword evidence="10" id="KW-0546">Nucleotide metabolism</keyword>
<dbReference type="GO" id="GO:0006228">
    <property type="term" value="P:UTP biosynthetic process"/>
    <property type="evidence" value="ECO:0007669"/>
    <property type="project" value="InterPro"/>
</dbReference>
<evidence type="ECO:0000256" key="5">
    <source>
        <dbReference type="ARBA" id="ARBA00022723"/>
    </source>
</evidence>
<dbReference type="SMART" id="SM00562">
    <property type="entry name" value="NDK"/>
    <property type="match status" value="2"/>
</dbReference>
<dbReference type="OrthoDB" id="2162449at2759"/>
<comment type="similarity">
    <text evidence="1 11 12">Belongs to the NDK family.</text>
</comment>
<gene>
    <name evidence="15" type="primary">YNK1</name>
    <name evidence="15" type="ORF">SmJEL517_g03359</name>
</gene>
<feature type="compositionally biased region" description="Polar residues" evidence="13">
    <location>
        <begin position="464"/>
        <end position="475"/>
    </location>
</feature>
<dbReference type="PROSITE" id="PS51374">
    <property type="entry name" value="NDPK_LIKE"/>
    <property type="match status" value="2"/>
</dbReference>
<feature type="binding site" evidence="11">
    <location>
        <position position="255"/>
    </location>
    <ligand>
        <name>ATP</name>
        <dbReference type="ChEBI" id="CHEBI:30616"/>
    </ligand>
</feature>
<evidence type="ECO:0000256" key="8">
    <source>
        <dbReference type="ARBA" id="ARBA00022840"/>
    </source>
</evidence>
<dbReference type="InterPro" id="IPR036850">
    <property type="entry name" value="NDK-like_dom_sf"/>
</dbReference>
<name>A0A507BX08_9FUNG</name>
<dbReference type="PANTHER" id="PTHR46161:SF3">
    <property type="entry name" value="NUCLEOSIDE DIPHOSPHATE KINASE DDB_G0292928-RELATED"/>
    <property type="match status" value="1"/>
</dbReference>
<dbReference type="Pfam" id="PF00334">
    <property type="entry name" value="NDK"/>
    <property type="match status" value="2"/>
</dbReference>
<feature type="binding site" evidence="11">
    <location>
        <position position="249"/>
    </location>
    <ligand>
        <name>ATP</name>
        <dbReference type="ChEBI" id="CHEBI:30616"/>
    </ligand>
</feature>